<dbReference type="Proteomes" id="UP001524501">
    <property type="component" value="Unassembled WGS sequence"/>
</dbReference>
<gene>
    <name evidence="2" type="ORF">NOF53_12110</name>
</gene>
<dbReference type="Pfam" id="PF17301">
    <property type="entry name" value="LpqV"/>
    <property type="match status" value="1"/>
</dbReference>
<dbReference type="InterPro" id="IPR020377">
    <property type="entry name" value="Uncharacterised_LpqV"/>
</dbReference>
<feature type="chain" id="PRO_5047332639" evidence="1">
    <location>
        <begin position="22"/>
        <end position="144"/>
    </location>
</feature>
<accession>A0ABT1QFN5</accession>
<keyword evidence="1" id="KW-0732">Signal</keyword>
<evidence type="ECO:0000313" key="3">
    <source>
        <dbReference type="Proteomes" id="UP001524501"/>
    </source>
</evidence>
<dbReference type="EMBL" id="JANFQF010000008">
    <property type="protein sequence ID" value="MCQ4119907.1"/>
    <property type="molecule type" value="Genomic_DNA"/>
</dbReference>
<evidence type="ECO:0000313" key="2">
    <source>
        <dbReference type="EMBL" id="MCQ4119907.1"/>
    </source>
</evidence>
<sequence>MKRILLVIPAALLLAACGDSSEPVAVAPATSAPVVATTTAQVPIAPVPAANIYEVTEAGLTTAVNVPVTKSDAELAQGCAEAKAAMGALGLTTAEQLLAIMQATQENVSAGTVTDAGEDSWAKSTPAEQAALIESIRAAAADEC</sequence>
<feature type="signal peptide" evidence="1">
    <location>
        <begin position="1"/>
        <end position="21"/>
    </location>
</feature>
<name>A0ABT1QFN5_9NOCA</name>
<dbReference type="RefSeq" id="WP_255968493.1">
    <property type="nucleotide sequence ID" value="NZ_JANFQF010000008.1"/>
</dbReference>
<dbReference type="PROSITE" id="PS51257">
    <property type="entry name" value="PROKAR_LIPOPROTEIN"/>
    <property type="match status" value="1"/>
</dbReference>
<protein>
    <submittedName>
        <fullName evidence="2">Lipoprotein LpqV</fullName>
    </submittedName>
</protein>
<evidence type="ECO:0000256" key="1">
    <source>
        <dbReference type="SAM" id="SignalP"/>
    </source>
</evidence>
<comment type="caution">
    <text evidence="2">The sequence shown here is derived from an EMBL/GenBank/DDBJ whole genome shotgun (WGS) entry which is preliminary data.</text>
</comment>
<keyword evidence="3" id="KW-1185">Reference proteome</keyword>
<keyword evidence="2" id="KW-0449">Lipoprotein</keyword>
<organism evidence="2 3">
    <name type="scientific">Rhodococcus tibetensis</name>
    <dbReference type="NCBI Taxonomy" id="2965064"/>
    <lineage>
        <taxon>Bacteria</taxon>
        <taxon>Bacillati</taxon>
        <taxon>Actinomycetota</taxon>
        <taxon>Actinomycetes</taxon>
        <taxon>Mycobacteriales</taxon>
        <taxon>Nocardiaceae</taxon>
        <taxon>Rhodococcus</taxon>
    </lineage>
</organism>
<proteinExistence type="predicted"/>
<reference evidence="2 3" key="1">
    <citation type="submission" date="2022-07" db="EMBL/GenBank/DDBJ databases">
        <title>Degradation activity of malathion, p-nitrophenol and potential low-temperature adaptation strategy of Rhodococcus sp. FXJ9.536.</title>
        <authorList>
            <person name="Huang J."/>
            <person name="Huang Y."/>
        </authorList>
    </citation>
    <scope>NUCLEOTIDE SEQUENCE [LARGE SCALE GENOMIC DNA]</scope>
    <source>
        <strain evidence="2 3">FXJ9.536</strain>
    </source>
</reference>